<evidence type="ECO:0000313" key="2">
    <source>
        <dbReference type="Proteomes" id="UP001057402"/>
    </source>
</evidence>
<reference evidence="2" key="1">
    <citation type="journal article" date="2023" name="Front. Plant Sci.">
        <title>Chromosomal-level genome assembly of Melastoma candidum provides insights into trichome evolution.</title>
        <authorList>
            <person name="Zhong Y."/>
            <person name="Wu W."/>
            <person name="Sun C."/>
            <person name="Zou P."/>
            <person name="Liu Y."/>
            <person name="Dai S."/>
            <person name="Zhou R."/>
        </authorList>
    </citation>
    <scope>NUCLEOTIDE SEQUENCE [LARGE SCALE GENOMIC DNA]</scope>
</reference>
<protein>
    <submittedName>
        <fullName evidence="1">Uncharacterized protein</fullName>
    </submittedName>
</protein>
<sequence length="111" mass="12195">MAIRATVARFPIDPDAQDECGIPWGITVMPFSGKDENGNPPAYGSDGHILPRCENCWAYFNTYCEIDQWAWNCSLCGAINGVSSEAIAKYSMPESCAEMASSFIDFELLGR</sequence>
<dbReference type="EMBL" id="CM042883">
    <property type="protein sequence ID" value="KAI4373593.1"/>
    <property type="molecule type" value="Genomic_DNA"/>
</dbReference>
<accession>A0ACB9R818</accession>
<name>A0ACB9R818_9MYRT</name>
<keyword evidence="2" id="KW-1185">Reference proteome</keyword>
<organism evidence="1 2">
    <name type="scientific">Melastoma candidum</name>
    <dbReference type="NCBI Taxonomy" id="119954"/>
    <lineage>
        <taxon>Eukaryota</taxon>
        <taxon>Viridiplantae</taxon>
        <taxon>Streptophyta</taxon>
        <taxon>Embryophyta</taxon>
        <taxon>Tracheophyta</taxon>
        <taxon>Spermatophyta</taxon>
        <taxon>Magnoliopsida</taxon>
        <taxon>eudicotyledons</taxon>
        <taxon>Gunneridae</taxon>
        <taxon>Pentapetalae</taxon>
        <taxon>rosids</taxon>
        <taxon>malvids</taxon>
        <taxon>Myrtales</taxon>
        <taxon>Melastomataceae</taxon>
        <taxon>Melastomatoideae</taxon>
        <taxon>Melastomateae</taxon>
        <taxon>Melastoma</taxon>
    </lineage>
</organism>
<dbReference type="Proteomes" id="UP001057402">
    <property type="component" value="Chromosome 4"/>
</dbReference>
<proteinExistence type="predicted"/>
<gene>
    <name evidence="1" type="ORF">MLD38_011704</name>
</gene>
<evidence type="ECO:0000313" key="1">
    <source>
        <dbReference type="EMBL" id="KAI4373593.1"/>
    </source>
</evidence>
<comment type="caution">
    <text evidence="1">The sequence shown here is derived from an EMBL/GenBank/DDBJ whole genome shotgun (WGS) entry which is preliminary data.</text>
</comment>